<sequence length="27" mass="3018">MRTITLVSDLRANVTARLGNVDVSYPR</sequence>
<dbReference type="AlphaFoldDB" id="A0A0E9WEL5"/>
<proteinExistence type="predicted"/>
<accession>A0A0E9WEL5</accession>
<reference evidence="1" key="2">
    <citation type="journal article" date="2015" name="Fish Shellfish Immunol.">
        <title>Early steps in the European eel (Anguilla anguilla)-Vibrio vulnificus interaction in the gills: Role of the RtxA13 toxin.</title>
        <authorList>
            <person name="Callol A."/>
            <person name="Pajuelo D."/>
            <person name="Ebbesson L."/>
            <person name="Teles M."/>
            <person name="MacKenzie S."/>
            <person name="Amaro C."/>
        </authorList>
    </citation>
    <scope>NUCLEOTIDE SEQUENCE</scope>
</reference>
<protein>
    <submittedName>
        <fullName evidence="1">Uncharacterized protein</fullName>
    </submittedName>
</protein>
<dbReference type="EMBL" id="GBXM01020639">
    <property type="protein sequence ID" value="JAH87938.1"/>
    <property type="molecule type" value="Transcribed_RNA"/>
</dbReference>
<evidence type="ECO:0000313" key="1">
    <source>
        <dbReference type="EMBL" id="JAH87938.1"/>
    </source>
</evidence>
<reference evidence="1" key="1">
    <citation type="submission" date="2014-11" db="EMBL/GenBank/DDBJ databases">
        <authorList>
            <person name="Amaro Gonzalez C."/>
        </authorList>
    </citation>
    <scope>NUCLEOTIDE SEQUENCE</scope>
</reference>
<name>A0A0E9WEL5_ANGAN</name>
<organism evidence="1">
    <name type="scientific">Anguilla anguilla</name>
    <name type="common">European freshwater eel</name>
    <name type="synonym">Muraena anguilla</name>
    <dbReference type="NCBI Taxonomy" id="7936"/>
    <lineage>
        <taxon>Eukaryota</taxon>
        <taxon>Metazoa</taxon>
        <taxon>Chordata</taxon>
        <taxon>Craniata</taxon>
        <taxon>Vertebrata</taxon>
        <taxon>Euteleostomi</taxon>
        <taxon>Actinopterygii</taxon>
        <taxon>Neopterygii</taxon>
        <taxon>Teleostei</taxon>
        <taxon>Anguilliformes</taxon>
        <taxon>Anguillidae</taxon>
        <taxon>Anguilla</taxon>
    </lineage>
</organism>